<proteinExistence type="predicted"/>
<organism evidence="1 2">
    <name type="scientific">Thiothrix nivea (strain ATCC 35100 / DSM 5205 / JP2)</name>
    <dbReference type="NCBI Taxonomy" id="870187"/>
    <lineage>
        <taxon>Bacteria</taxon>
        <taxon>Pseudomonadati</taxon>
        <taxon>Pseudomonadota</taxon>
        <taxon>Gammaproteobacteria</taxon>
        <taxon>Thiotrichales</taxon>
        <taxon>Thiotrichaceae</taxon>
        <taxon>Thiothrix</taxon>
    </lineage>
</organism>
<dbReference type="AlphaFoldDB" id="A0A656HDQ9"/>
<keyword evidence="2" id="KW-1185">Reference proteome</keyword>
<gene>
    <name evidence="1" type="ORF">Thini_0682</name>
</gene>
<dbReference type="RefSeq" id="WP_002707273.1">
    <property type="nucleotide sequence ID" value="NZ_JH651384.1"/>
</dbReference>
<dbReference type="EMBL" id="JH651384">
    <property type="protein sequence ID" value="EIJ33319.1"/>
    <property type="molecule type" value="Genomic_DNA"/>
</dbReference>
<dbReference type="Proteomes" id="UP000005317">
    <property type="component" value="Unassembled WGS sequence"/>
</dbReference>
<reference evidence="2" key="1">
    <citation type="journal article" date="2011" name="Stand. Genomic Sci.">
        <title>Genome sequence of the filamentous, gliding Thiothrix nivea neotype strain (JP2(T)).</title>
        <authorList>
            <person name="Lapidus A."/>
            <person name="Nolan M."/>
            <person name="Lucas S."/>
            <person name="Glavina Del Rio T."/>
            <person name="Tice H."/>
            <person name="Cheng J.F."/>
            <person name="Tapia R."/>
            <person name="Han C."/>
            <person name="Goodwin L."/>
            <person name="Pitluck S."/>
            <person name="Liolios K."/>
            <person name="Pagani I."/>
            <person name="Ivanova N."/>
            <person name="Huntemann M."/>
            <person name="Mavromatis K."/>
            <person name="Mikhailova N."/>
            <person name="Pati A."/>
            <person name="Chen A."/>
            <person name="Palaniappan K."/>
            <person name="Land M."/>
            <person name="Brambilla E.M."/>
            <person name="Rohde M."/>
            <person name="Abt B."/>
            <person name="Verbarg S."/>
            <person name="Goker M."/>
            <person name="Bristow J."/>
            <person name="Eisen J.A."/>
            <person name="Markowitz V."/>
            <person name="Hugenholtz P."/>
            <person name="Kyrpides N.C."/>
            <person name="Klenk H.P."/>
            <person name="Woyke T."/>
        </authorList>
    </citation>
    <scope>NUCLEOTIDE SEQUENCE [LARGE SCALE GENOMIC DNA]</scope>
    <source>
        <strain evidence="2">ATCC 35100 / DSM 5205 / JP2</strain>
    </source>
</reference>
<accession>A0A656HDQ9</accession>
<sequence length="321" mass="35059">MPADIKEYDVALYLNIETTEGTAATIAAANALYCQEMSWSVKDKTVRRDFRTQARPLDTVDQALLQWWEFSAKVPWMYSGAAGTAGPLANMFRMCGAAATTAAGVSVTYARDTLTGFDTSTMEMRTPLSSGAKDYRRRTTGARGQLGFRFAAGEDMVFNLSGVGAYYDPDAVTVIAPAYGAQLANIFGPPRPSLITTKALNGKMLCLQSVESSNFFGYKSEWQESMCLARAEPSTDENGTLKVSMKMSDWETEFNPFAYANRATVQRLPFAFSIGSVAGKKLDVTVAEVQMGELSEIILPNNSRGVEFSLNILHNPVIVEK</sequence>
<name>A0A656HDQ9_THINJ</name>
<evidence type="ECO:0000313" key="2">
    <source>
        <dbReference type="Proteomes" id="UP000005317"/>
    </source>
</evidence>
<evidence type="ECO:0000313" key="1">
    <source>
        <dbReference type="EMBL" id="EIJ33319.1"/>
    </source>
</evidence>
<protein>
    <submittedName>
        <fullName evidence="1">Uncharacterized protein</fullName>
    </submittedName>
</protein>